<feature type="transmembrane region" description="Helical" evidence="6">
    <location>
        <begin position="450"/>
        <end position="469"/>
    </location>
</feature>
<feature type="transmembrane region" description="Helical" evidence="6">
    <location>
        <begin position="184"/>
        <end position="208"/>
    </location>
</feature>
<comment type="subcellular location">
    <subcellularLocation>
        <location evidence="1">Membrane</location>
        <topology evidence="1">Multi-pass membrane protein</topology>
    </subcellularLocation>
</comment>
<organism evidence="8 9">
    <name type="scientific">Dendroctonus ponderosae</name>
    <name type="common">Mountain pine beetle</name>
    <dbReference type="NCBI Taxonomy" id="77166"/>
    <lineage>
        <taxon>Eukaryota</taxon>
        <taxon>Metazoa</taxon>
        <taxon>Ecdysozoa</taxon>
        <taxon>Arthropoda</taxon>
        <taxon>Hexapoda</taxon>
        <taxon>Insecta</taxon>
        <taxon>Pterygota</taxon>
        <taxon>Neoptera</taxon>
        <taxon>Endopterygota</taxon>
        <taxon>Coleoptera</taxon>
        <taxon>Polyphaga</taxon>
        <taxon>Cucujiformia</taxon>
        <taxon>Curculionidae</taxon>
        <taxon>Scolytinae</taxon>
        <taxon>Dendroctonus</taxon>
    </lineage>
</organism>
<dbReference type="CDD" id="cd17384">
    <property type="entry name" value="MFS_SLC18A1_2_VAT1_2"/>
    <property type="match status" value="1"/>
</dbReference>
<feature type="transmembrane region" description="Helical" evidence="6">
    <location>
        <begin position="220"/>
        <end position="238"/>
    </location>
</feature>
<evidence type="ECO:0000256" key="3">
    <source>
        <dbReference type="ARBA" id="ARBA00022692"/>
    </source>
</evidence>
<dbReference type="PROSITE" id="PS50850">
    <property type="entry name" value="MFS"/>
    <property type="match status" value="1"/>
</dbReference>
<dbReference type="Pfam" id="PF07690">
    <property type="entry name" value="MFS_1"/>
    <property type="match status" value="1"/>
</dbReference>
<reference evidence="9" key="1">
    <citation type="journal article" date="2013" name="Genome Biol.">
        <title>Draft genome of the mountain pine beetle, Dendroctonus ponderosae Hopkins, a major forest pest.</title>
        <authorList>
            <person name="Keeling C.I."/>
            <person name="Yuen M.M."/>
            <person name="Liao N.Y."/>
            <person name="Docking T.R."/>
            <person name="Chan S.K."/>
            <person name="Taylor G.A."/>
            <person name="Palmquist D.L."/>
            <person name="Jackman S.D."/>
            <person name="Nguyen A."/>
            <person name="Li M."/>
            <person name="Henderson H."/>
            <person name="Janes J.K."/>
            <person name="Zhao Y."/>
            <person name="Pandoh P."/>
            <person name="Moore R."/>
            <person name="Sperling F.A."/>
            <person name="Huber D.P."/>
            <person name="Birol I."/>
            <person name="Jones S.J."/>
            <person name="Bohlmann J."/>
        </authorList>
    </citation>
    <scope>NUCLEOTIDE SEQUENCE</scope>
</reference>
<evidence type="ECO:0000259" key="7">
    <source>
        <dbReference type="PROSITE" id="PS50850"/>
    </source>
</evidence>
<proteinExistence type="predicted"/>
<feature type="transmembrane region" description="Helical" evidence="6">
    <location>
        <begin position="383"/>
        <end position="403"/>
    </location>
</feature>
<name>A0AAR5PIE3_DENPD</name>
<keyword evidence="4 6" id="KW-1133">Transmembrane helix</keyword>
<feature type="domain" description="Major facilitator superfamily (MFS) profile" evidence="7">
    <location>
        <begin position="27"/>
        <end position="475"/>
    </location>
</feature>
<dbReference type="InterPro" id="IPR011701">
    <property type="entry name" value="MFS"/>
</dbReference>
<evidence type="ECO:0000313" key="9">
    <source>
        <dbReference type="Proteomes" id="UP000019118"/>
    </source>
</evidence>
<dbReference type="GO" id="GO:0015842">
    <property type="term" value="P:aminergic neurotransmitter loading into synaptic vesicle"/>
    <property type="evidence" value="ECO:0007669"/>
    <property type="project" value="TreeGrafter"/>
</dbReference>
<dbReference type="FunFam" id="1.20.1250.20:FF:000145">
    <property type="entry name" value="Chromaffin granule amine transporter"/>
    <property type="match status" value="1"/>
</dbReference>
<sequence>MTLINDWLSGTRLGAWIQRCRESRRLVLVIVAIALLLDNMLLTIVVPIIPEFLYDINHPNAPLDGRPVITTTTTTKKPPCDKFVKMLSQLSPEFNESLYATTTTSYENLTQLEEFEKAQKHEDLVEETVAVGMLFASKAFVQLLANPFVGPLTHKIGYSVPMFAGFIIMFLSTIIFAFGRSYSVLFIARALQGIGSSCSSVSGMGMLAERYPDDKERGNAMGIALGGLALGVLIGPPFGGLMYEFVGKSAPFLVLAALALGDGLLQLLMLQPSVVHQESDPPSLRALIMDPYIMIAAGAIIFANMGIAMLEPSLPIWMMDTMGAERWKQGVTFLPASISYLIGTNLFGPLGHKMGRWLAALLGLIIIGICLMCIPLATNINHLIVPNAGLGFAIGMVDSSMMPELGYLVDIRHSAVYGSVYAIGDVAFCLGFAIGPALSGTLIKNIGFEWMLFGIAMLDFLYAPLLFSLKSPPTKEEKKSLITGDHSSVRYVTYQNDEEDE</sequence>
<evidence type="ECO:0000256" key="2">
    <source>
        <dbReference type="ARBA" id="ARBA00022448"/>
    </source>
</evidence>
<protein>
    <recommendedName>
        <fullName evidence="7">Major facilitator superfamily (MFS) profile domain-containing protein</fullName>
    </recommendedName>
</protein>
<accession>A0AAR5PIE3</accession>
<feature type="transmembrane region" description="Helical" evidence="6">
    <location>
        <begin position="26"/>
        <end position="49"/>
    </location>
</feature>
<dbReference type="InterPro" id="IPR050930">
    <property type="entry name" value="MFS_Vesicular_Transporter"/>
</dbReference>
<dbReference type="AlphaFoldDB" id="A0AAR5PIE3"/>
<feature type="transmembrane region" description="Helical" evidence="6">
    <location>
        <begin position="291"/>
        <end position="310"/>
    </location>
</feature>
<dbReference type="GO" id="GO:0030672">
    <property type="term" value="C:synaptic vesicle membrane"/>
    <property type="evidence" value="ECO:0007669"/>
    <property type="project" value="TreeGrafter"/>
</dbReference>
<dbReference type="SUPFAM" id="SSF103473">
    <property type="entry name" value="MFS general substrate transporter"/>
    <property type="match status" value="1"/>
</dbReference>
<dbReference type="InterPro" id="IPR020846">
    <property type="entry name" value="MFS_dom"/>
</dbReference>
<feature type="transmembrane region" description="Helical" evidence="6">
    <location>
        <begin position="156"/>
        <end position="178"/>
    </location>
</feature>
<feature type="transmembrane region" description="Helical" evidence="6">
    <location>
        <begin position="357"/>
        <end position="377"/>
    </location>
</feature>
<keyword evidence="2" id="KW-0813">Transport</keyword>
<dbReference type="GO" id="GO:0005335">
    <property type="term" value="F:serotonin:sodium:chloride symporter activity"/>
    <property type="evidence" value="ECO:0007669"/>
    <property type="project" value="TreeGrafter"/>
</dbReference>
<keyword evidence="5 6" id="KW-0472">Membrane</keyword>
<dbReference type="InterPro" id="IPR036259">
    <property type="entry name" value="MFS_trans_sf"/>
</dbReference>
<dbReference type="GO" id="GO:0043195">
    <property type="term" value="C:terminal bouton"/>
    <property type="evidence" value="ECO:0007669"/>
    <property type="project" value="TreeGrafter"/>
</dbReference>
<feature type="transmembrane region" description="Helical" evidence="6">
    <location>
        <begin position="250"/>
        <end position="270"/>
    </location>
</feature>
<feature type="transmembrane region" description="Helical" evidence="6">
    <location>
        <begin position="330"/>
        <end position="350"/>
    </location>
</feature>
<dbReference type="Proteomes" id="UP000019118">
    <property type="component" value="Unassembled WGS sequence"/>
</dbReference>
<feature type="transmembrane region" description="Helical" evidence="6">
    <location>
        <begin position="415"/>
        <end position="438"/>
    </location>
</feature>
<keyword evidence="3 6" id="KW-0812">Transmembrane</keyword>
<dbReference type="PANTHER" id="PTHR23506">
    <property type="entry name" value="GH10249P"/>
    <property type="match status" value="1"/>
</dbReference>
<evidence type="ECO:0000256" key="5">
    <source>
        <dbReference type="ARBA" id="ARBA00023136"/>
    </source>
</evidence>
<evidence type="ECO:0000256" key="4">
    <source>
        <dbReference type="ARBA" id="ARBA00022989"/>
    </source>
</evidence>
<dbReference type="EnsemblMetazoa" id="XM_019905255.1">
    <property type="protein sequence ID" value="XP_019760814.1"/>
    <property type="gene ID" value="LOC109538161"/>
</dbReference>
<evidence type="ECO:0000256" key="6">
    <source>
        <dbReference type="SAM" id="Phobius"/>
    </source>
</evidence>
<evidence type="ECO:0000256" key="1">
    <source>
        <dbReference type="ARBA" id="ARBA00004141"/>
    </source>
</evidence>
<dbReference type="Gene3D" id="1.20.1250.20">
    <property type="entry name" value="MFS general substrate transporter like domains"/>
    <property type="match status" value="1"/>
</dbReference>
<reference evidence="8" key="2">
    <citation type="submission" date="2024-08" db="UniProtKB">
        <authorList>
            <consortium name="EnsemblMetazoa"/>
        </authorList>
    </citation>
    <scope>IDENTIFICATION</scope>
</reference>
<keyword evidence="9" id="KW-1185">Reference proteome</keyword>
<evidence type="ECO:0000313" key="8">
    <source>
        <dbReference type="EnsemblMetazoa" id="XP_019760814.1"/>
    </source>
</evidence>
<dbReference type="PANTHER" id="PTHR23506:SF23">
    <property type="entry name" value="GH10249P"/>
    <property type="match status" value="1"/>
</dbReference>